<dbReference type="Proteomes" id="UP000704176">
    <property type="component" value="Unassembled WGS sequence"/>
</dbReference>
<reference evidence="1 2" key="1">
    <citation type="submission" date="2021-09" db="EMBL/GenBank/DDBJ databases">
        <title>The complete genome sequence of a new microorganism.</title>
        <authorList>
            <person name="Zi Z."/>
        </authorList>
    </citation>
    <scope>NUCLEOTIDE SEQUENCE [LARGE SCALE GENOMIC DNA]</scope>
    <source>
        <strain evidence="1 2">WGZ8</strain>
    </source>
</reference>
<evidence type="ECO:0000313" key="1">
    <source>
        <dbReference type="EMBL" id="MBZ6078387.1"/>
    </source>
</evidence>
<accession>A0ABS7VU17</accession>
<sequence length="269" mass="29271">MTAERPIGEDDLHAYVDGHLPPERRAAVEAYLSSQKDAAEQVAAYVQHRDALRRRLAAKASEPIPARLRIANVMADSRPHSLRGWKNMAAAAAWLLVGSAIGAAGHAWITSGTTPAQQPQQVAQDAIAAYLTYVTETAHPVEVGANQEAHLVQWLSRRLGKPILAPNLNAQGFHLIGGRLLPAEASPAALFMYEDEQGKRLTLYARSGGGEEPTAFRFEAKGDVAAFSWIDKDLSYVITGRTDRATLLTIAEAIYKQMETRAPISKDKL</sequence>
<name>A0ABS7VU17_9HYPH</name>
<dbReference type="Gene3D" id="1.10.10.1320">
    <property type="entry name" value="Anti-sigma factor, zinc-finger domain"/>
    <property type="match status" value="1"/>
</dbReference>
<gene>
    <name evidence="1" type="ORF">K9B37_19190</name>
</gene>
<organism evidence="1 2">
    <name type="scientific">Microvirga puerhi</name>
    <dbReference type="NCBI Taxonomy" id="2876078"/>
    <lineage>
        <taxon>Bacteria</taxon>
        <taxon>Pseudomonadati</taxon>
        <taxon>Pseudomonadota</taxon>
        <taxon>Alphaproteobacteria</taxon>
        <taxon>Hyphomicrobiales</taxon>
        <taxon>Methylobacteriaceae</taxon>
        <taxon>Microvirga</taxon>
    </lineage>
</organism>
<keyword evidence="2" id="KW-1185">Reference proteome</keyword>
<proteinExistence type="predicted"/>
<dbReference type="RefSeq" id="WP_224315131.1">
    <property type="nucleotide sequence ID" value="NZ_JAIRBM010000017.1"/>
</dbReference>
<protein>
    <submittedName>
        <fullName evidence="1">Anti-sigma factor</fullName>
    </submittedName>
</protein>
<dbReference type="InterPro" id="IPR041916">
    <property type="entry name" value="Anti_sigma_zinc_sf"/>
</dbReference>
<comment type="caution">
    <text evidence="1">The sequence shown here is derived from an EMBL/GenBank/DDBJ whole genome shotgun (WGS) entry which is preliminary data.</text>
</comment>
<dbReference type="EMBL" id="JAIRBM010000017">
    <property type="protein sequence ID" value="MBZ6078387.1"/>
    <property type="molecule type" value="Genomic_DNA"/>
</dbReference>
<evidence type="ECO:0000313" key="2">
    <source>
        <dbReference type="Proteomes" id="UP000704176"/>
    </source>
</evidence>